<evidence type="ECO:0000256" key="3">
    <source>
        <dbReference type="ARBA" id="ARBA00022723"/>
    </source>
</evidence>
<feature type="binding site" evidence="9">
    <location>
        <position position="8"/>
    </location>
    <ligand>
        <name>Zn(2+)</name>
        <dbReference type="ChEBI" id="CHEBI:29105"/>
        <label>1</label>
    </ligand>
</feature>
<evidence type="ECO:0000256" key="7">
    <source>
        <dbReference type="ARBA" id="ARBA00023242"/>
    </source>
</evidence>
<evidence type="ECO:0000256" key="8">
    <source>
        <dbReference type="PIRNR" id="PIRNR005586"/>
    </source>
</evidence>
<dbReference type="FunFam" id="2.20.25.10:FF:000005">
    <property type="entry name" value="DNA-directed RNA polymerase subunit"/>
    <property type="match status" value="1"/>
</dbReference>
<feature type="binding site" evidence="9">
    <location>
        <position position="36"/>
    </location>
    <ligand>
        <name>Zn(2+)</name>
        <dbReference type="ChEBI" id="CHEBI:29105"/>
        <label>1</label>
    </ligand>
</feature>
<dbReference type="PIRSF" id="PIRSF005586">
    <property type="entry name" value="RNApol_RpoM"/>
    <property type="match status" value="1"/>
</dbReference>
<keyword evidence="7 8" id="KW-0539">Nucleus</keyword>
<dbReference type="PANTHER" id="PTHR11239">
    <property type="entry name" value="DNA-DIRECTED RNA POLYMERASE"/>
    <property type="match status" value="1"/>
</dbReference>
<sequence>MQLFCPSCSNLLIVTKTSTGCDEKDVGKNRLECRTCPFEFVLNKRYFDRKDLKRKEAEDIVSGGSAWENCSKTEVQCVNDKCESREAFFHTVQIRSADEPMTIFYKCIECAREWRE</sequence>
<evidence type="ECO:0000256" key="5">
    <source>
        <dbReference type="ARBA" id="ARBA00022833"/>
    </source>
</evidence>
<feature type="binding site" evidence="9">
    <location>
        <position position="33"/>
    </location>
    <ligand>
        <name>Zn(2+)</name>
        <dbReference type="ChEBI" id="CHEBI:29105"/>
        <label>1</label>
    </ligand>
</feature>
<evidence type="ECO:0000256" key="1">
    <source>
        <dbReference type="ARBA" id="ARBA00004123"/>
    </source>
</evidence>
<dbReference type="GO" id="GO:0005666">
    <property type="term" value="C:RNA polymerase III complex"/>
    <property type="evidence" value="ECO:0007669"/>
    <property type="project" value="UniProtKB-ARBA"/>
</dbReference>
<evidence type="ECO:0000256" key="10">
    <source>
        <dbReference type="PIRSR" id="PIRSR005586-2"/>
    </source>
</evidence>
<feature type="binding site" evidence="9">
    <location>
        <position position="5"/>
    </location>
    <ligand>
        <name>Zn(2+)</name>
        <dbReference type="ChEBI" id="CHEBI:29105"/>
        <label>1</label>
    </ligand>
</feature>
<evidence type="ECO:0000256" key="11">
    <source>
        <dbReference type="RuleBase" id="RU003474"/>
    </source>
</evidence>
<reference evidence="13" key="1">
    <citation type="journal article" date="2020" name="Stud. Mycol.">
        <title>101 Dothideomycetes genomes: a test case for predicting lifestyles and emergence of pathogens.</title>
        <authorList>
            <person name="Haridas S."/>
            <person name="Albert R."/>
            <person name="Binder M."/>
            <person name="Bloem J."/>
            <person name="Labutti K."/>
            <person name="Salamov A."/>
            <person name="Andreopoulos B."/>
            <person name="Baker S."/>
            <person name="Barry K."/>
            <person name="Bills G."/>
            <person name="Bluhm B."/>
            <person name="Cannon C."/>
            <person name="Castanera R."/>
            <person name="Culley D."/>
            <person name="Daum C."/>
            <person name="Ezra D."/>
            <person name="Gonzalez J."/>
            <person name="Henrissat B."/>
            <person name="Kuo A."/>
            <person name="Liang C."/>
            <person name="Lipzen A."/>
            <person name="Lutzoni F."/>
            <person name="Magnuson J."/>
            <person name="Mondo S."/>
            <person name="Nolan M."/>
            <person name="Ohm R."/>
            <person name="Pangilinan J."/>
            <person name="Park H.-J."/>
            <person name="Ramirez L."/>
            <person name="Alfaro M."/>
            <person name="Sun H."/>
            <person name="Tritt A."/>
            <person name="Yoshinaga Y."/>
            <person name="Zwiers L.-H."/>
            <person name="Turgeon B."/>
            <person name="Goodwin S."/>
            <person name="Spatafora J."/>
            <person name="Crous P."/>
            <person name="Grigoriev I."/>
        </authorList>
    </citation>
    <scope>NUCLEOTIDE SEQUENCE</scope>
    <source>
        <strain evidence="13">CBS 115976</strain>
    </source>
</reference>
<dbReference type="GO" id="GO:0008270">
    <property type="term" value="F:zinc ion binding"/>
    <property type="evidence" value="ECO:0007669"/>
    <property type="project" value="UniProtKB-KW"/>
</dbReference>
<dbReference type="Proteomes" id="UP000799302">
    <property type="component" value="Unassembled WGS sequence"/>
</dbReference>
<feature type="zinc finger region" description="C4-type" evidence="10">
    <location>
        <begin position="5"/>
        <end position="36"/>
    </location>
</feature>
<evidence type="ECO:0000256" key="6">
    <source>
        <dbReference type="ARBA" id="ARBA00023163"/>
    </source>
</evidence>
<feature type="binding site" evidence="9">
    <location>
        <position position="77"/>
    </location>
    <ligand>
        <name>Zn(2+)</name>
        <dbReference type="ChEBI" id="CHEBI:29105"/>
        <label>2</label>
    </ligand>
</feature>
<dbReference type="GO" id="GO:0006386">
    <property type="term" value="P:termination of RNA polymerase III transcription"/>
    <property type="evidence" value="ECO:0007669"/>
    <property type="project" value="TreeGrafter"/>
</dbReference>
<evidence type="ECO:0000313" key="13">
    <source>
        <dbReference type="EMBL" id="KAF2668411.1"/>
    </source>
</evidence>
<keyword evidence="4 10" id="KW-0863">Zinc-finger</keyword>
<dbReference type="InterPro" id="IPR001529">
    <property type="entry name" value="Zn_ribbon_RPB9"/>
</dbReference>
<comment type="subcellular location">
    <subcellularLocation>
        <location evidence="1 8">Nucleus</location>
    </subcellularLocation>
</comment>
<comment type="function">
    <text evidence="8">DNA-dependent RNA polymerase catalyzes the transcription of DNA into RNA using the four ribonucleoside triphosphates as substrates.</text>
</comment>
<dbReference type="AlphaFoldDB" id="A0A6A6U9Y4"/>
<dbReference type="InterPro" id="IPR001222">
    <property type="entry name" value="Znf_TFIIS"/>
</dbReference>
<keyword evidence="2 8" id="KW-0240">DNA-directed RNA polymerase</keyword>
<feature type="binding site" evidence="9">
    <location>
        <position position="107"/>
    </location>
    <ligand>
        <name>Zn(2+)</name>
        <dbReference type="ChEBI" id="CHEBI:29105"/>
        <label>2</label>
    </ligand>
</feature>
<accession>A0A6A6U9Y4</accession>
<dbReference type="Gene3D" id="2.20.25.10">
    <property type="match status" value="1"/>
</dbReference>
<evidence type="ECO:0000256" key="4">
    <source>
        <dbReference type="ARBA" id="ARBA00022771"/>
    </source>
</evidence>
<dbReference type="SMART" id="SM00440">
    <property type="entry name" value="ZnF_C2C2"/>
    <property type="match status" value="1"/>
</dbReference>
<keyword evidence="6 8" id="KW-0804">Transcription</keyword>
<proteinExistence type="inferred from homology"/>
<gene>
    <name evidence="13" type="ORF">BT63DRAFT_414420</name>
</gene>
<evidence type="ECO:0000256" key="9">
    <source>
        <dbReference type="PIRSR" id="PIRSR005586-1"/>
    </source>
</evidence>
<dbReference type="GO" id="GO:0003676">
    <property type="term" value="F:nucleic acid binding"/>
    <property type="evidence" value="ECO:0007669"/>
    <property type="project" value="InterPro"/>
</dbReference>
<protein>
    <recommendedName>
        <fullName evidence="8">DNA-directed RNA polymerase subunit</fullName>
    </recommendedName>
</protein>
<keyword evidence="3 9" id="KW-0479">Metal-binding</keyword>
<name>A0A6A6U9Y4_9PEZI</name>
<dbReference type="Pfam" id="PF02150">
    <property type="entry name" value="Zn_ribbon_RPB9"/>
    <property type="match status" value="1"/>
</dbReference>
<dbReference type="PROSITE" id="PS51133">
    <property type="entry name" value="ZF_TFIIS_2"/>
    <property type="match status" value="1"/>
</dbReference>
<feature type="binding site" evidence="9">
    <location>
        <position position="82"/>
    </location>
    <ligand>
        <name>Zn(2+)</name>
        <dbReference type="ChEBI" id="CHEBI:29105"/>
        <label>2</label>
    </ligand>
</feature>
<dbReference type="Pfam" id="PF01096">
    <property type="entry name" value="Zn_ribbon_TFIIS"/>
    <property type="match status" value="1"/>
</dbReference>
<feature type="binding site" evidence="9">
    <location>
        <position position="110"/>
    </location>
    <ligand>
        <name>Zn(2+)</name>
        <dbReference type="ChEBI" id="CHEBI:29105"/>
        <label>2</label>
    </ligand>
</feature>
<feature type="domain" description="TFIIS-type" evidence="12">
    <location>
        <begin position="73"/>
        <end position="115"/>
    </location>
</feature>
<dbReference type="SMART" id="SM00661">
    <property type="entry name" value="RPOL9"/>
    <property type="match status" value="1"/>
</dbReference>
<evidence type="ECO:0000256" key="2">
    <source>
        <dbReference type="ARBA" id="ARBA00022478"/>
    </source>
</evidence>
<dbReference type="OrthoDB" id="282152at2759"/>
<dbReference type="InterPro" id="IPR012164">
    <property type="entry name" value="Rpa12/Rpb9/Rpc10/TFS"/>
</dbReference>
<keyword evidence="14" id="KW-1185">Reference proteome</keyword>
<dbReference type="SUPFAM" id="SSF57783">
    <property type="entry name" value="Zinc beta-ribbon"/>
    <property type="match status" value="1"/>
</dbReference>
<keyword evidence="5 9" id="KW-0862">Zinc</keyword>
<dbReference type="PANTHER" id="PTHR11239:SF12">
    <property type="entry name" value="DNA-DIRECTED RNA POLYMERASE III SUBUNIT RPC10"/>
    <property type="match status" value="1"/>
</dbReference>
<evidence type="ECO:0000259" key="12">
    <source>
        <dbReference type="PROSITE" id="PS51133"/>
    </source>
</evidence>
<dbReference type="EMBL" id="MU004236">
    <property type="protein sequence ID" value="KAF2668411.1"/>
    <property type="molecule type" value="Genomic_DNA"/>
</dbReference>
<evidence type="ECO:0000313" key="14">
    <source>
        <dbReference type="Proteomes" id="UP000799302"/>
    </source>
</evidence>
<dbReference type="GO" id="GO:0003899">
    <property type="term" value="F:DNA-directed RNA polymerase activity"/>
    <property type="evidence" value="ECO:0007669"/>
    <property type="project" value="InterPro"/>
</dbReference>
<organism evidence="13 14">
    <name type="scientific">Microthyrium microscopicum</name>
    <dbReference type="NCBI Taxonomy" id="703497"/>
    <lineage>
        <taxon>Eukaryota</taxon>
        <taxon>Fungi</taxon>
        <taxon>Dikarya</taxon>
        <taxon>Ascomycota</taxon>
        <taxon>Pezizomycotina</taxon>
        <taxon>Dothideomycetes</taxon>
        <taxon>Dothideomycetes incertae sedis</taxon>
        <taxon>Microthyriales</taxon>
        <taxon>Microthyriaceae</taxon>
        <taxon>Microthyrium</taxon>
    </lineage>
</organism>
<comment type="similarity">
    <text evidence="8 11">Belongs to the archaeal rpoM/eukaryotic RPA12/RPB9/RPC11 RNA polymerase family.</text>
</comment>